<organism evidence="1 2">
    <name type="scientific">Elsinoe ampelina</name>
    <dbReference type="NCBI Taxonomy" id="302913"/>
    <lineage>
        <taxon>Eukaryota</taxon>
        <taxon>Fungi</taxon>
        <taxon>Dikarya</taxon>
        <taxon>Ascomycota</taxon>
        <taxon>Pezizomycotina</taxon>
        <taxon>Dothideomycetes</taxon>
        <taxon>Dothideomycetidae</taxon>
        <taxon>Myriangiales</taxon>
        <taxon>Elsinoaceae</taxon>
        <taxon>Elsinoe</taxon>
    </lineage>
</organism>
<reference evidence="2" key="1">
    <citation type="journal article" date="2020" name="Stud. Mycol.">
        <title>101 Dothideomycetes genomes: A test case for predicting lifestyles and emergence of pathogens.</title>
        <authorList>
            <person name="Haridas S."/>
            <person name="Albert R."/>
            <person name="Binder M."/>
            <person name="Bloem J."/>
            <person name="LaButti K."/>
            <person name="Salamov A."/>
            <person name="Andreopoulos B."/>
            <person name="Baker S."/>
            <person name="Barry K."/>
            <person name="Bills G."/>
            <person name="Bluhm B."/>
            <person name="Cannon C."/>
            <person name="Castanera R."/>
            <person name="Culley D."/>
            <person name="Daum C."/>
            <person name="Ezra D."/>
            <person name="Gonzalez J."/>
            <person name="Henrissat B."/>
            <person name="Kuo A."/>
            <person name="Liang C."/>
            <person name="Lipzen A."/>
            <person name="Lutzoni F."/>
            <person name="Magnuson J."/>
            <person name="Mondo S."/>
            <person name="Nolan M."/>
            <person name="Ohm R."/>
            <person name="Pangilinan J."/>
            <person name="Park H.-J."/>
            <person name="Ramirez L."/>
            <person name="Alfaro M."/>
            <person name="Sun H."/>
            <person name="Tritt A."/>
            <person name="Yoshinaga Y."/>
            <person name="Zwiers L.-H."/>
            <person name="Turgeon B."/>
            <person name="Goodwin S."/>
            <person name="Spatafora J."/>
            <person name="Crous P."/>
            <person name="Grigoriev I."/>
        </authorList>
    </citation>
    <scope>NUCLEOTIDE SEQUENCE [LARGE SCALE GENOMIC DNA]</scope>
    <source>
        <strain evidence="2">CECT 20119</strain>
    </source>
</reference>
<dbReference type="EMBL" id="ML992507">
    <property type="protein sequence ID" value="KAF2222946.1"/>
    <property type="molecule type" value="Genomic_DNA"/>
</dbReference>
<evidence type="ECO:0000313" key="2">
    <source>
        <dbReference type="Proteomes" id="UP000799538"/>
    </source>
</evidence>
<protein>
    <submittedName>
        <fullName evidence="1">Uncharacterized protein</fullName>
    </submittedName>
</protein>
<dbReference type="Proteomes" id="UP000799538">
    <property type="component" value="Unassembled WGS sequence"/>
</dbReference>
<dbReference type="AlphaFoldDB" id="A0A6A6GB37"/>
<evidence type="ECO:0000313" key="1">
    <source>
        <dbReference type="EMBL" id="KAF2222946.1"/>
    </source>
</evidence>
<keyword evidence="2" id="KW-1185">Reference proteome</keyword>
<proteinExistence type="predicted"/>
<name>A0A6A6GB37_9PEZI</name>
<gene>
    <name evidence="1" type="ORF">BDZ85DRAFT_262711</name>
</gene>
<sequence>MQNVFCITGLPPAASALVSLVPESGKHKAVRPSATPDEYYQTMRPSALDLGTTRRRTCASALLTFGHTYSQNLVQNEFE</sequence>
<accession>A0A6A6GB37</accession>